<proteinExistence type="predicted"/>
<gene>
    <name evidence="1" type="ORF">SAMN05660461_4080</name>
</gene>
<dbReference type="STRING" id="393003.SAMN05660461_4080"/>
<sequence length="169" mass="18613">MALLCFLVMLSACQHEVDPPSLSCPEMQMVTTIGTSNNTMTFSRSLLFRERTDTGGLKFLSVETVSDSCRVVFNLTDGMYDEAGLKNDSLHLKTYTYTRQGVQTGGLVAVAIKNSNGEFTYLTTDSSSVTVRKMNLRAQTISGTFYFTDNEKKISGTGTFENACYVSLQ</sequence>
<dbReference type="Proteomes" id="UP000190166">
    <property type="component" value="Unassembled WGS sequence"/>
</dbReference>
<accession>A0A1T5P6Y7</accession>
<organism evidence="1 2">
    <name type="scientific">Chitinophaga ginsengisegetis</name>
    <dbReference type="NCBI Taxonomy" id="393003"/>
    <lineage>
        <taxon>Bacteria</taxon>
        <taxon>Pseudomonadati</taxon>
        <taxon>Bacteroidota</taxon>
        <taxon>Chitinophagia</taxon>
        <taxon>Chitinophagales</taxon>
        <taxon>Chitinophagaceae</taxon>
        <taxon>Chitinophaga</taxon>
    </lineage>
</organism>
<dbReference type="AlphaFoldDB" id="A0A1T5P6Y7"/>
<evidence type="ECO:0000313" key="2">
    <source>
        <dbReference type="Proteomes" id="UP000190166"/>
    </source>
</evidence>
<keyword evidence="2" id="KW-1185">Reference proteome</keyword>
<name>A0A1T5P6Y7_9BACT</name>
<evidence type="ECO:0000313" key="1">
    <source>
        <dbReference type="EMBL" id="SKD08128.1"/>
    </source>
</evidence>
<protein>
    <recommendedName>
        <fullName evidence="3">Lipocalin-like domain-containing protein</fullName>
    </recommendedName>
</protein>
<evidence type="ECO:0008006" key="3">
    <source>
        <dbReference type="Google" id="ProtNLM"/>
    </source>
</evidence>
<reference evidence="1 2" key="1">
    <citation type="submission" date="2017-02" db="EMBL/GenBank/DDBJ databases">
        <authorList>
            <person name="Peterson S.W."/>
        </authorList>
    </citation>
    <scope>NUCLEOTIDE SEQUENCE [LARGE SCALE GENOMIC DNA]</scope>
    <source>
        <strain evidence="1 2">DSM 18108</strain>
    </source>
</reference>
<dbReference type="EMBL" id="FUZZ01000003">
    <property type="protein sequence ID" value="SKD08128.1"/>
    <property type="molecule type" value="Genomic_DNA"/>
</dbReference>